<dbReference type="EMBL" id="JANTQA010000070">
    <property type="protein sequence ID" value="KAJ3425608.1"/>
    <property type="molecule type" value="Genomic_DNA"/>
</dbReference>
<proteinExistence type="predicted"/>
<feature type="compositionally biased region" description="Polar residues" evidence="1">
    <location>
        <begin position="15"/>
        <end position="25"/>
    </location>
</feature>
<name>A0AAV7Y707_9EUKA</name>
<comment type="caution">
    <text evidence="2">The sequence shown here is derived from an EMBL/GenBank/DDBJ whole genome shotgun (WGS) entry which is preliminary data.</text>
</comment>
<evidence type="ECO:0000313" key="2">
    <source>
        <dbReference type="EMBL" id="KAJ3425608.1"/>
    </source>
</evidence>
<dbReference type="AlphaFoldDB" id="A0AAV7Y707"/>
<reference evidence="2" key="1">
    <citation type="submission" date="2022-08" db="EMBL/GenBank/DDBJ databases">
        <title>Novel sulphate-reducing endosymbionts in the free-living metamonad Anaeramoeba.</title>
        <authorList>
            <person name="Jerlstrom-Hultqvist J."/>
            <person name="Cepicka I."/>
            <person name="Gallot-Lavallee L."/>
            <person name="Salas-Leiva D."/>
            <person name="Curtis B.A."/>
            <person name="Zahonova K."/>
            <person name="Pipaliya S."/>
            <person name="Dacks J."/>
            <person name="Roger A.J."/>
        </authorList>
    </citation>
    <scope>NUCLEOTIDE SEQUENCE</scope>
    <source>
        <strain evidence="2">Busselton2</strain>
    </source>
</reference>
<organism evidence="2 3">
    <name type="scientific">Anaeramoeba flamelloides</name>
    <dbReference type="NCBI Taxonomy" id="1746091"/>
    <lineage>
        <taxon>Eukaryota</taxon>
        <taxon>Metamonada</taxon>
        <taxon>Anaeramoebidae</taxon>
        <taxon>Anaeramoeba</taxon>
    </lineage>
</organism>
<evidence type="ECO:0000256" key="1">
    <source>
        <dbReference type="SAM" id="MobiDB-lite"/>
    </source>
</evidence>
<gene>
    <name evidence="2" type="ORF">M0812_28053</name>
</gene>
<sequence length="179" mass="21618">MNQLQKAVSSPLPIRSNNTKQQTIRSQSDHYFNRFSRLDLIQPQPKKNFPSQRFKNKRFLKYDFSKELSQFITPINGFIEMSIENSSKNEFEQDHILEELLLDKPTQNTKNMKKEKDLFLKNNEVEEDEDEDEERMEEMIGYNLNEKEQELAFSPPLRSKCPLWQDNKFRRMLNFENRF</sequence>
<accession>A0AAV7Y707</accession>
<feature type="region of interest" description="Disordered" evidence="1">
    <location>
        <begin position="1"/>
        <end position="25"/>
    </location>
</feature>
<protein>
    <submittedName>
        <fullName evidence="2">Uncharacterized protein</fullName>
    </submittedName>
</protein>
<dbReference type="Proteomes" id="UP001146793">
    <property type="component" value="Unassembled WGS sequence"/>
</dbReference>
<evidence type="ECO:0000313" key="3">
    <source>
        <dbReference type="Proteomes" id="UP001146793"/>
    </source>
</evidence>